<proteinExistence type="predicted"/>
<evidence type="ECO:0000256" key="1">
    <source>
        <dbReference type="ARBA" id="ARBA00004123"/>
    </source>
</evidence>
<gene>
    <name evidence="8" type="ORF">SADUNF_Sadunf03G0130400</name>
</gene>
<dbReference type="GO" id="GO:0005634">
    <property type="term" value="C:nucleus"/>
    <property type="evidence" value="ECO:0007669"/>
    <property type="project" value="UniProtKB-SubCell"/>
</dbReference>
<dbReference type="CDD" id="cd00265">
    <property type="entry name" value="MADS_MEF2_like"/>
    <property type="match status" value="1"/>
</dbReference>
<dbReference type="PRINTS" id="PR00404">
    <property type="entry name" value="MADSDOMAIN"/>
</dbReference>
<dbReference type="GO" id="GO:0045944">
    <property type="term" value="P:positive regulation of transcription by RNA polymerase II"/>
    <property type="evidence" value="ECO:0007669"/>
    <property type="project" value="InterPro"/>
</dbReference>
<feature type="region of interest" description="Disordered" evidence="6">
    <location>
        <begin position="180"/>
        <end position="230"/>
    </location>
</feature>
<evidence type="ECO:0000256" key="2">
    <source>
        <dbReference type="ARBA" id="ARBA00023015"/>
    </source>
</evidence>
<dbReference type="InterPro" id="IPR050142">
    <property type="entry name" value="MADS-box/MEF2_TF"/>
</dbReference>
<evidence type="ECO:0000256" key="3">
    <source>
        <dbReference type="ARBA" id="ARBA00023125"/>
    </source>
</evidence>
<evidence type="ECO:0000313" key="8">
    <source>
        <dbReference type="EMBL" id="KAF9686168.1"/>
    </source>
</evidence>
<dbReference type="EMBL" id="JADGMS010000003">
    <property type="protein sequence ID" value="KAF9686168.1"/>
    <property type="molecule type" value="Genomic_DNA"/>
</dbReference>
<dbReference type="PANTHER" id="PTHR48019">
    <property type="entry name" value="SERUM RESPONSE FACTOR HOMOLOG"/>
    <property type="match status" value="1"/>
</dbReference>
<evidence type="ECO:0000256" key="5">
    <source>
        <dbReference type="ARBA" id="ARBA00023242"/>
    </source>
</evidence>
<dbReference type="OrthoDB" id="850248at2759"/>
<keyword evidence="2" id="KW-0805">Transcription regulation</keyword>
<dbReference type="Pfam" id="PF01486">
    <property type="entry name" value="K-box"/>
    <property type="match status" value="1"/>
</dbReference>
<dbReference type="InterPro" id="IPR002487">
    <property type="entry name" value="TF_Kbox"/>
</dbReference>
<comment type="caution">
    <text evidence="8">The sequence shown here is derived from an EMBL/GenBank/DDBJ whole genome shotgun (WGS) entry which is preliminary data.</text>
</comment>
<sequence length="267" mass="30505">MMKFVKNSDLVQEVLIMSGHKLRIDRDSLLAEKRMGRKKVELKRIENNSSRQVTFSKRRNGLFKKARELSVLCDVQIALLIFSSRGKLFEFSSAGSTTDILERYRSHFEKIVNANNAEVNCDKHANFKSHAELLLMIERHLEGPQAIELTLSDLVELEKQLDAALAHVRARKYFMHRQSDTTDVGISEVPPRPGKDADRRKPAARETDCSNEGRKRLGSHSRSSSTTSNTEFAQIARQHMQCGKLRQEEAIMVGNLVDHHFDFSCMH</sequence>
<accession>A0A835N4L7</accession>
<comment type="subcellular location">
    <subcellularLocation>
        <location evidence="1">Nucleus</location>
    </subcellularLocation>
</comment>
<keyword evidence="4" id="KW-0804">Transcription</keyword>
<dbReference type="GO" id="GO:0003700">
    <property type="term" value="F:DNA-binding transcription factor activity"/>
    <property type="evidence" value="ECO:0007669"/>
    <property type="project" value="InterPro"/>
</dbReference>
<dbReference type="InterPro" id="IPR036879">
    <property type="entry name" value="TF_MADSbox_sf"/>
</dbReference>
<dbReference type="PROSITE" id="PS50066">
    <property type="entry name" value="MADS_BOX_2"/>
    <property type="match status" value="1"/>
</dbReference>
<feature type="compositionally biased region" description="Basic and acidic residues" evidence="6">
    <location>
        <begin position="193"/>
        <end position="215"/>
    </location>
</feature>
<feature type="domain" description="MADS-box" evidence="7">
    <location>
        <begin position="35"/>
        <end position="95"/>
    </location>
</feature>
<evidence type="ECO:0000256" key="4">
    <source>
        <dbReference type="ARBA" id="ARBA00023163"/>
    </source>
</evidence>
<evidence type="ECO:0000259" key="7">
    <source>
        <dbReference type="PROSITE" id="PS50066"/>
    </source>
</evidence>
<dbReference type="AlphaFoldDB" id="A0A835N4L7"/>
<name>A0A835N4L7_9ROSI</name>
<dbReference type="GO" id="GO:0000977">
    <property type="term" value="F:RNA polymerase II transcription regulatory region sequence-specific DNA binding"/>
    <property type="evidence" value="ECO:0007669"/>
    <property type="project" value="InterPro"/>
</dbReference>
<evidence type="ECO:0000256" key="6">
    <source>
        <dbReference type="SAM" id="MobiDB-lite"/>
    </source>
</evidence>
<keyword evidence="5" id="KW-0539">Nucleus</keyword>
<dbReference type="SUPFAM" id="SSF55455">
    <property type="entry name" value="SRF-like"/>
    <property type="match status" value="1"/>
</dbReference>
<keyword evidence="3" id="KW-0238">DNA-binding</keyword>
<evidence type="ECO:0000313" key="9">
    <source>
        <dbReference type="Proteomes" id="UP000657918"/>
    </source>
</evidence>
<reference evidence="8 9" key="1">
    <citation type="submission" date="2020-10" db="EMBL/GenBank/DDBJ databases">
        <title>Plant Genome Project.</title>
        <authorList>
            <person name="Zhang R.-G."/>
        </authorList>
    </citation>
    <scope>NUCLEOTIDE SEQUENCE [LARGE SCALE GENOMIC DNA]</scope>
    <source>
        <strain evidence="8">FAFU-HL-1</strain>
        <tissue evidence="8">Leaf</tissue>
    </source>
</reference>
<feature type="compositionally biased region" description="Low complexity" evidence="6">
    <location>
        <begin position="220"/>
        <end position="230"/>
    </location>
</feature>
<dbReference type="InterPro" id="IPR033896">
    <property type="entry name" value="MEF2-like_N"/>
</dbReference>
<dbReference type="Proteomes" id="UP000657918">
    <property type="component" value="Unassembled WGS sequence"/>
</dbReference>
<protein>
    <recommendedName>
        <fullName evidence="7">MADS-box domain-containing protein</fullName>
    </recommendedName>
</protein>
<dbReference type="Pfam" id="PF00319">
    <property type="entry name" value="SRF-TF"/>
    <property type="match status" value="1"/>
</dbReference>
<keyword evidence="9" id="KW-1185">Reference proteome</keyword>
<dbReference type="PROSITE" id="PS00350">
    <property type="entry name" value="MADS_BOX_1"/>
    <property type="match status" value="1"/>
</dbReference>
<organism evidence="8 9">
    <name type="scientific">Salix dunnii</name>
    <dbReference type="NCBI Taxonomy" id="1413687"/>
    <lineage>
        <taxon>Eukaryota</taxon>
        <taxon>Viridiplantae</taxon>
        <taxon>Streptophyta</taxon>
        <taxon>Embryophyta</taxon>
        <taxon>Tracheophyta</taxon>
        <taxon>Spermatophyta</taxon>
        <taxon>Magnoliopsida</taxon>
        <taxon>eudicotyledons</taxon>
        <taxon>Gunneridae</taxon>
        <taxon>Pentapetalae</taxon>
        <taxon>rosids</taxon>
        <taxon>fabids</taxon>
        <taxon>Malpighiales</taxon>
        <taxon>Salicaceae</taxon>
        <taxon>Saliceae</taxon>
        <taxon>Salix</taxon>
    </lineage>
</organism>
<dbReference type="GO" id="GO:0046983">
    <property type="term" value="F:protein dimerization activity"/>
    <property type="evidence" value="ECO:0007669"/>
    <property type="project" value="InterPro"/>
</dbReference>
<dbReference type="InterPro" id="IPR002100">
    <property type="entry name" value="TF_MADSbox"/>
</dbReference>
<dbReference type="SMART" id="SM00432">
    <property type="entry name" value="MADS"/>
    <property type="match status" value="1"/>
</dbReference>
<dbReference type="Gene3D" id="3.40.1810.10">
    <property type="entry name" value="Transcription factor, MADS-box"/>
    <property type="match status" value="1"/>
</dbReference>